<sequence>VATTFFGILDKTEMNTFLVLSFAIRIVAA</sequence>
<comment type="caution">
    <text evidence="1">The sequence shown here is derived from an EMBL/GenBank/DDBJ whole genome shotgun (WGS) entry which is preliminary data.</text>
</comment>
<keyword evidence="2" id="KW-1185">Reference proteome</keyword>
<gene>
    <name evidence="1" type="ORF">AFUS01_LOCUS13010</name>
</gene>
<evidence type="ECO:0000313" key="2">
    <source>
        <dbReference type="Proteomes" id="UP000708208"/>
    </source>
</evidence>
<dbReference type="EMBL" id="CAJVCH010104176">
    <property type="protein sequence ID" value="CAG7723957.1"/>
    <property type="molecule type" value="Genomic_DNA"/>
</dbReference>
<name>A0A8J2JS86_9HEXA</name>
<accession>A0A8J2JS86</accession>
<protein>
    <submittedName>
        <fullName evidence="1">Uncharacterized protein</fullName>
    </submittedName>
</protein>
<organism evidence="1 2">
    <name type="scientific">Allacma fusca</name>
    <dbReference type="NCBI Taxonomy" id="39272"/>
    <lineage>
        <taxon>Eukaryota</taxon>
        <taxon>Metazoa</taxon>
        <taxon>Ecdysozoa</taxon>
        <taxon>Arthropoda</taxon>
        <taxon>Hexapoda</taxon>
        <taxon>Collembola</taxon>
        <taxon>Symphypleona</taxon>
        <taxon>Sminthuridae</taxon>
        <taxon>Allacma</taxon>
    </lineage>
</organism>
<dbReference type="Proteomes" id="UP000708208">
    <property type="component" value="Unassembled WGS sequence"/>
</dbReference>
<feature type="non-terminal residue" evidence="1">
    <location>
        <position position="1"/>
    </location>
</feature>
<reference evidence="1" key="1">
    <citation type="submission" date="2021-06" db="EMBL/GenBank/DDBJ databases">
        <authorList>
            <person name="Hodson N. C."/>
            <person name="Mongue J. A."/>
            <person name="Jaron S. K."/>
        </authorList>
    </citation>
    <scope>NUCLEOTIDE SEQUENCE</scope>
</reference>
<proteinExistence type="predicted"/>
<evidence type="ECO:0000313" key="1">
    <source>
        <dbReference type="EMBL" id="CAG7723957.1"/>
    </source>
</evidence>
<feature type="non-terminal residue" evidence="1">
    <location>
        <position position="29"/>
    </location>
</feature>
<dbReference type="AlphaFoldDB" id="A0A8J2JS86"/>